<dbReference type="Pfam" id="PF09729">
    <property type="entry name" value="Gti1_Pac2"/>
    <property type="match status" value="1"/>
</dbReference>
<feature type="compositionally biased region" description="Gly residues" evidence="3">
    <location>
        <begin position="1"/>
        <end position="16"/>
    </location>
</feature>
<accession>A0A545VIX5</accession>
<evidence type="ECO:0000256" key="2">
    <source>
        <dbReference type="ARBA" id="ARBA00023242"/>
    </source>
</evidence>
<dbReference type="PANTHER" id="PTHR28027">
    <property type="entry name" value="TRANSCRIPTIONAL REGULATOR MIT1"/>
    <property type="match status" value="1"/>
</dbReference>
<feature type="compositionally biased region" description="Basic and acidic residues" evidence="3">
    <location>
        <begin position="71"/>
        <end position="80"/>
    </location>
</feature>
<feature type="region of interest" description="Disordered" evidence="3">
    <location>
        <begin position="65"/>
        <end position="100"/>
    </location>
</feature>
<keyword evidence="5" id="KW-1185">Reference proteome</keyword>
<dbReference type="GO" id="GO:0000981">
    <property type="term" value="F:DNA-binding transcription factor activity, RNA polymerase II-specific"/>
    <property type="evidence" value="ECO:0007669"/>
    <property type="project" value="InterPro"/>
</dbReference>
<evidence type="ECO:0000313" key="4">
    <source>
        <dbReference type="EMBL" id="TQV90236.1"/>
    </source>
</evidence>
<dbReference type="InterPro" id="IPR001138">
    <property type="entry name" value="Zn2Cys6_DnaBD"/>
</dbReference>
<comment type="caution">
    <text evidence="4">The sequence shown here is derived from an EMBL/GenBank/DDBJ whole genome shotgun (WGS) entry which is preliminary data.</text>
</comment>
<keyword evidence="2" id="KW-0539">Nucleus</keyword>
<evidence type="ECO:0000256" key="1">
    <source>
        <dbReference type="ARBA" id="ARBA00008359"/>
    </source>
</evidence>
<evidence type="ECO:0000256" key="3">
    <source>
        <dbReference type="SAM" id="MobiDB-lite"/>
    </source>
</evidence>
<feature type="compositionally biased region" description="Polar residues" evidence="3">
    <location>
        <begin position="233"/>
        <end position="243"/>
    </location>
</feature>
<dbReference type="GO" id="GO:0003677">
    <property type="term" value="F:DNA binding"/>
    <property type="evidence" value="ECO:0007669"/>
    <property type="project" value="TreeGrafter"/>
</dbReference>
<feature type="region of interest" description="Disordered" evidence="3">
    <location>
        <begin position="1"/>
        <end position="32"/>
    </location>
</feature>
<feature type="region of interest" description="Disordered" evidence="3">
    <location>
        <begin position="516"/>
        <end position="544"/>
    </location>
</feature>
<feature type="compositionally biased region" description="Acidic residues" evidence="3">
    <location>
        <begin position="82"/>
        <end position="93"/>
    </location>
</feature>
<dbReference type="CDD" id="cd00067">
    <property type="entry name" value="GAL4"/>
    <property type="match status" value="1"/>
</dbReference>
<dbReference type="EMBL" id="SPUK01000031">
    <property type="protein sequence ID" value="TQV90236.1"/>
    <property type="molecule type" value="Genomic_DNA"/>
</dbReference>
<dbReference type="Gene3D" id="4.10.240.10">
    <property type="entry name" value="Zn(2)-C6 fungal-type DNA-binding domain"/>
    <property type="match status" value="1"/>
</dbReference>
<dbReference type="OrthoDB" id="5319641at2759"/>
<dbReference type="InterPro" id="IPR018608">
    <property type="entry name" value="Gti1/Pac2"/>
</dbReference>
<dbReference type="PANTHER" id="PTHR28027:SF2">
    <property type="entry name" value="TRANSCRIPTIONAL REGULATOR MIT1"/>
    <property type="match status" value="1"/>
</dbReference>
<dbReference type="GO" id="GO:0008270">
    <property type="term" value="F:zinc ion binding"/>
    <property type="evidence" value="ECO:0007669"/>
    <property type="project" value="InterPro"/>
</dbReference>
<comment type="similarity">
    <text evidence="1">Belongs to the MIT1/WOR1 family.</text>
</comment>
<gene>
    <name evidence="4" type="ORF">IF1G_11128</name>
</gene>
<dbReference type="SUPFAM" id="SSF57701">
    <property type="entry name" value="Zn2/Cys6 DNA-binding domain"/>
    <property type="match status" value="1"/>
</dbReference>
<sequence length="567" mass="62118">MFVTNGGQGHQEGAGKSGQRNQETAVVIQAGRSLTTYRIDKKKCDEQKPSCYRCSRLSRKCDYFTSPQPEPIDHEPRNSADDNTDADNTDGEADNNSSSAIHSNSVFTRKLQENPAVQYANNALFSENQSASLTPTFQGHIASTLDALVLFESCLKGMLPRVPRRPHDRERQDLIKSGSIFIYEEHSSGIKRWTDGVSWSPSRILGNFLIYRELEKSFAPDEKRRALKKNKKSSQGIAKSEQASHPNMPYISAGFVQYSTSEDQERSLIGSLVDSYPFKNDGLVKKTISICFQGVAHHMVSYYNVDDIASGKFETPTESIMTRTVTPRPELLLSQNFRTPVDGVEYAVAEHTGAVPAQYAFDQGSIGNSNGVLPRAMLHGNLRTAISNTQQGHQGSSPAAFLQQPPDTHNGYPGPVTNSAFQAAMLQQMSYPANPVGNYTLDPNRGDRFVSAAVNPEFPRNMPQASSSRLASLYDASGHRSDIGMPFGSSGTEARPMASNSYLALQAYYMTQQHQGAAPSTQASPFPMSRGLRSESNAIPADDSVNHSYSLNGTAWNFEPPIPGHLS</sequence>
<name>A0A545VIX5_9HYPO</name>
<reference evidence="4 5" key="1">
    <citation type="journal article" date="2019" name="Appl. Microbiol. Biotechnol.">
        <title>Genome sequence of Isaria javanica and comparative genome analysis insights into family S53 peptidase evolution in fungal entomopathogens.</title>
        <authorList>
            <person name="Lin R."/>
            <person name="Zhang X."/>
            <person name="Xin B."/>
            <person name="Zou M."/>
            <person name="Gao Y."/>
            <person name="Qin F."/>
            <person name="Hu Q."/>
            <person name="Xie B."/>
            <person name="Cheng X."/>
        </authorList>
    </citation>
    <scope>NUCLEOTIDE SEQUENCE [LARGE SCALE GENOMIC DNA]</scope>
    <source>
        <strain evidence="4 5">IJ1G</strain>
    </source>
</reference>
<proteinExistence type="inferred from homology"/>
<dbReference type="Proteomes" id="UP000315783">
    <property type="component" value="Unassembled WGS sequence"/>
</dbReference>
<evidence type="ECO:0000313" key="5">
    <source>
        <dbReference type="Proteomes" id="UP000315783"/>
    </source>
</evidence>
<dbReference type="InterPro" id="IPR036864">
    <property type="entry name" value="Zn2-C6_fun-type_DNA-bd_sf"/>
</dbReference>
<organism evidence="4 5">
    <name type="scientific">Cordyceps javanica</name>
    <dbReference type="NCBI Taxonomy" id="43265"/>
    <lineage>
        <taxon>Eukaryota</taxon>
        <taxon>Fungi</taxon>
        <taxon>Dikarya</taxon>
        <taxon>Ascomycota</taxon>
        <taxon>Pezizomycotina</taxon>
        <taxon>Sordariomycetes</taxon>
        <taxon>Hypocreomycetidae</taxon>
        <taxon>Hypocreales</taxon>
        <taxon>Cordycipitaceae</taxon>
        <taxon>Cordyceps</taxon>
    </lineage>
</organism>
<feature type="region of interest" description="Disordered" evidence="3">
    <location>
        <begin position="223"/>
        <end position="243"/>
    </location>
</feature>
<dbReference type="AlphaFoldDB" id="A0A545VIX5"/>
<protein>
    <submittedName>
        <fullName evidence="4">cAMP-independent regulatory protein pac2</fullName>
    </submittedName>
</protein>